<proteinExistence type="predicted"/>
<protein>
    <recommendedName>
        <fullName evidence="3">CNH domain-containing protein</fullName>
    </recommendedName>
</protein>
<dbReference type="PROSITE" id="PS50236">
    <property type="entry name" value="CHCR"/>
    <property type="match status" value="1"/>
</dbReference>
<evidence type="ECO:0000256" key="2">
    <source>
        <dbReference type="SAM" id="MobiDB-lite"/>
    </source>
</evidence>
<dbReference type="Pfam" id="PF10366">
    <property type="entry name" value="Vps39_1"/>
    <property type="match status" value="1"/>
</dbReference>
<dbReference type="GO" id="GO:0006886">
    <property type="term" value="P:intracellular protein transport"/>
    <property type="evidence" value="ECO:0007669"/>
    <property type="project" value="UniProtKB-UniRule"/>
</dbReference>
<comment type="caution">
    <text evidence="4">The sequence shown here is derived from an EMBL/GenBank/DDBJ whole genome shotgun (WGS) entry which is preliminary data.</text>
</comment>
<dbReference type="InterPro" id="IPR001180">
    <property type="entry name" value="CNH_dom"/>
</dbReference>
<dbReference type="EMBL" id="JABFUD020000012">
    <property type="protein sequence ID" value="KAI5072328.1"/>
    <property type="molecule type" value="Genomic_DNA"/>
</dbReference>
<dbReference type="InterPro" id="IPR019453">
    <property type="entry name" value="VPS39/TGFA1_Znf"/>
</dbReference>
<feature type="domain" description="CNH" evidence="3">
    <location>
        <begin position="54"/>
        <end position="415"/>
    </location>
</feature>
<feature type="region of interest" description="Disordered" evidence="2">
    <location>
        <begin position="1"/>
        <end position="31"/>
    </location>
</feature>
<feature type="compositionally biased region" description="Polar residues" evidence="2">
    <location>
        <begin position="165"/>
        <end position="176"/>
    </location>
</feature>
<reference evidence="4" key="1">
    <citation type="submission" date="2021-01" db="EMBL/GenBank/DDBJ databases">
        <title>Adiantum capillus-veneris genome.</title>
        <authorList>
            <person name="Fang Y."/>
            <person name="Liao Q."/>
        </authorList>
    </citation>
    <scope>NUCLEOTIDE SEQUENCE</scope>
    <source>
        <strain evidence="4">H3</strain>
        <tissue evidence="4">Leaf</tissue>
    </source>
</reference>
<gene>
    <name evidence="4" type="ORF">GOP47_0012434</name>
</gene>
<dbReference type="OrthoDB" id="10258882at2759"/>
<dbReference type="InterPro" id="IPR019452">
    <property type="entry name" value="VPS39/TGF_beta_rcpt-assoc_1"/>
</dbReference>
<feature type="repeat" description="CHCR" evidence="1">
    <location>
        <begin position="747"/>
        <end position="919"/>
    </location>
</feature>
<dbReference type="AlphaFoldDB" id="A0A9D4UQN8"/>
<evidence type="ECO:0000313" key="4">
    <source>
        <dbReference type="EMBL" id="KAI5072328.1"/>
    </source>
</evidence>
<dbReference type="GO" id="GO:0005737">
    <property type="term" value="C:cytoplasm"/>
    <property type="evidence" value="ECO:0007669"/>
    <property type="project" value="TreeGrafter"/>
</dbReference>
<dbReference type="Proteomes" id="UP000886520">
    <property type="component" value="Chromosome 12"/>
</dbReference>
<organism evidence="4 5">
    <name type="scientific">Adiantum capillus-veneris</name>
    <name type="common">Maidenhair fern</name>
    <dbReference type="NCBI Taxonomy" id="13818"/>
    <lineage>
        <taxon>Eukaryota</taxon>
        <taxon>Viridiplantae</taxon>
        <taxon>Streptophyta</taxon>
        <taxon>Embryophyta</taxon>
        <taxon>Tracheophyta</taxon>
        <taxon>Polypodiopsida</taxon>
        <taxon>Polypodiidae</taxon>
        <taxon>Polypodiales</taxon>
        <taxon>Pteridineae</taxon>
        <taxon>Pteridaceae</taxon>
        <taxon>Vittarioideae</taxon>
        <taxon>Adiantum</taxon>
    </lineage>
</organism>
<keyword evidence="5" id="KW-1185">Reference proteome</keyword>
<dbReference type="Pfam" id="PF00780">
    <property type="entry name" value="CNH"/>
    <property type="match status" value="1"/>
</dbReference>
<dbReference type="InterPro" id="IPR032914">
    <property type="entry name" value="Vam6/VPS39/TRAP1"/>
</dbReference>
<dbReference type="Pfam" id="PF10367">
    <property type="entry name" value="zf-Vps39_C"/>
    <property type="match status" value="1"/>
</dbReference>
<dbReference type="PROSITE" id="PS50219">
    <property type="entry name" value="CNH"/>
    <property type="match status" value="1"/>
</dbReference>
<dbReference type="GO" id="GO:0034058">
    <property type="term" value="P:endosomal vesicle fusion"/>
    <property type="evidence" value="ECO:0007669"/>
    <property type="project" value="TreeGrafter"/>
</dbReference>
<feature type="compositionally biased region" description="Basic and acidic residues" evidence="2">
    <location>
        <begin position="20"/>
        <end position="31"/>
    </location>
</feature>
<dbReference type="PANTHER" id="PTHR12894:SF43">
    <property type="entry name" value="VACUOLAR SORTING PROTEIN 3"/>
    <property type="match status" value="1"/>
</dbReference>
<name>A0A9D4UQN8_ADICA</name>
<dbReference type="GO" id="GO:0006914">
    <property type="term" value="P:autophagy"/>
    <property type="evidence" value="ECO:0007669"/>
    <property type="project" value="TreeGrafter"/>
</dbReference>
<dbReference type="InterPro" id="IPR000547">
    <property type="entry name" value="Clathrin_H-chain/VPS_repeat"/>
</dbReference>
<sequence length="1056" mass="117311">MEVFQGGHHQRQQQQQPHHIVREKPQHREQPGFRRGLLKVSLEASPLQQIRAPPCNIRSIAVANVGSRDDRACIYLGTDSGLSFTLNKNLGLSPVDCLCPLPRAGAIAALLDKQVVVLDLFTLAVLEWLPSSKGAFTLARAFGSLQQLNGSISSHGIVSGRDSPVSPQTPRKSGNHGQLGRLFGAGRLSARRGGPIASTGESVANFQSSQSILSFKKKSLSPSEESSSQIQVFARDKSSRIEKFAVAVKQKLLLFTVSKENKVLKAASSNGTTITINLKEMVGPEEVVTMAWIENVVITGNYQEYMLFSVVDGRASLLFSLPQDLVSPPLLKVFPKELEVLLLMDAVGVAVNAAGHPTSSSLAFREIPDAVGQSSAYAVLVKRGVLELYHRKTGAKVQSITLSDATLGPNLLSEDEEGKFLMLASAFKVYFLERVPLDEQLKELLRQRQFDEAVALAEECASELDVESAAEKLGNVHAQAGFLLFFDLRFKDAVDHFLQSSTMHPVEIFPFFPSLTDRWRAMVPRIRYWGLHPPPHAVQNVVQTKLRAVQRGLVLQSVSDQRDLPNAQDGLMPTSSRSKSAIIQEYSTEAMAQVIRYLRVARAKPMTPSLQEGVDTLLMHLFLKLGATDEMESFAASENSCHVEELEDMLHQSGRLRTLGFLYESKGMVEKALQVWQTLADSSNTRISVPARRMQEIKNFNETENPGLQLAAAREASRLLEASQDGVLVLKHLKWILNVSQDLGIQILSSSKRERSIPPDVVLSELDPSQVYVRQRYLEWLVQEKAEEDSRYHTMLAVSLATSAMESSENAVVNASNFDERVPTRESSSGSRERLQVFLESSEKYDPSTVLALILDSDFWREQAILYRKLGEETRVFQILALKLGDIEAAERYCAELGRPDAYMRLLDMYLKPGDGREPMYNAAVHLLQSHGTSLDPLQVLEALSPDMPLQLAYETIARMFRSGAHKHRQGQIVRHLTRAENFKARLSRLEQRSRHTLVTDQSLCGSCFARFGTKLFALYPNDSVVCYKCFRNSGSTVDPVTGHNFETDIHSSCGS</sequence>
<feature type="region of interest" description="Disordered" evidence="2">
    <location>
        <begin position="159"/>
        <end position="179"/>
    </location>
</feature>
<evidence type="ECO:0000313" key="5">
    <source>
        <dbReference type="Proteomes" id="UP000886520"/>
    </source>
</evidence>
<dbReference type="GO" id="GO:0016020">
    <property type="term" value="C:membrane"/>
    <property type="evidence" value="ECO:0007669"/>
    <property type="project" value="TreeGrafter"/>
</dbReference>
<evidence type="ECO:0000256" key="1">
    <source>
        <dbReference type="PROSITE-ProRule" id="PRU01006"/>
    </source>
</evidence>
<dbReference type="PANTHER" id="PTHR12894">
    <property type="entry name" value="CNH DOMAIN CONTAINING"/>
    <property type="match status" value="1"/>
</dbReference>
<accession>A0A9D4UQN8</accession>
<evidence type="ECO:0000259" key="3">
    <source>
        <dbReference type="PROSITE" id="PS50219"/>
    </source>
</evidence>